<dbReference type="Proteomes" id="UP000266005">
    <property type="component" value="Unassembled WGS sequence"/>
</dbReference>
<evidence type="ECO:0000313" key="3">
    <source>
        <dbReference type="Proteomes" id="UP000266005"/>
    </source>
</evidence>
<dbReference type="AlphaFoldDB" id="A0A399RYI3"/>
<dbReference type="OrthoDB" id="853671at2"/>
<reference evidence="3" key="1">
    <citation type="submission" date="2018-08" db="EMBL/GenBank/DDBJ databases">
        <title>Mucilaginibacter sp. MYSH2.</title>
        <authorList>
            <person name="Seo T."/>
        </authorList>
    </citation>
    <scope>NUCLEOTIDE SEQUENCE [LARGE SCALE GENOMIC DNA]</scope>
    <source>
        <strain evidence="3">KIRAN</strain>
    </source>
</reference>
<feature type="chain" id="PRO_5017235964" evidence="1">
    <location>
        <begin position="20"/>
        <end position="110"/>
    </location>
</feature>
<keyword evidence="3" id="KW-1185">Reference proteome</keyword>
<feature type="signal peptide" evidence="1">
    <location>
        <begin position="1"/>
        <end position="19"/>
    </location>
</feature>
<keyword evidence="1" id="KW-0732">Signal</keyword>
<dbReference type="RefSeq" id="WP_119432966.1">
    <property type="nucleotide sequence ID" value="NZ_QWGE01000004.1"/>
</dbReference>
<accession>A0A399RYI3</accession>
<organism evidence="2 3">
    <name type="scientific">Pontibacter oryzae</name>
    <dbReference type="NCBI Taxonomy" id="2304593"/>
    <lineage>
        <taxon>Bacteria</taxon>
        <taxon>Pseudomonadati</taxon>
        <taxon>Bacteroidota</taxon>
        <taxon>Cytophagia</taxon>
        <taxon>Cytophagales</taxon>
        <taxon>Hymenobacteraceae</taxon>
        <taxon>Pontibacter</taxon>
    </lineage>
</organism>
<gene>
    <name evidence="2" type="ORF">D1627_14570</name>
</gene>
<name>A0A399RYI3_9BACT</name>
<evidence type="ECO:0000256" key="1">
    <source>
        <dbReference type="SAM" id="SignalP"/>
    </source>
</evidence>
<dbReference type="EMBL" id="QWGE01000004">
    <property type="protein sequence ID" value="RIJ37030.1"/>
    <property type="molecule type" value="Genomic_DNA"/>
</dbReference>
<comment type="caution">
    <text evidence="2">The sequence shown here is derived from an EMBL/GenBank/DDBJ whole genome shotgun (WGS) entry which is preliminary data.</text>
</comment>
<protein>
    <submittedName>
        <fullName evidence="2">Uncharacterized protein</fullName>
    </submittedName>
</protein>
<sequence>MKRLILTALFAIGITCAYAQITEPLPKIDKKPLNLAYLGKDSSSVLERIKNSKASGFLNLRENADETATPELQLKPTMPIVQPDTSIRFPILAYKPSEDILHHLLVKMPD</sequence>
<evidence type="ECO:0000313" key="2">
    <source>
        <dbReference type="EMBL" id="RIJ37030.1"/>
    </source>
</evidence>
<proteinExistence type="predicted"/>